<dbReference type="Proteomes" id="UP000198964">
    <property type="component" value="Unassembled WGS sequence"/>
</dbReference>
<dbReference type="CDD" id="cd24055">
    <property type="entry name" value="ASKHA_NBD_ChPPX-like"/>
    <property type="match status" value="1"/>
</dbReference>
<proteinExistence type="predicted"/>
<feature type="domain" description="Ppx/GppA phosphatase N-terminal" evidence="1">
    <location>
        <begin position="16"/>
        <end position="300"/>
    </location>
</feature>
<protein>
    <submittedName>
        <fullName evidence="2">Exopolyphosphatase / guanosine-5'-triphosphate,3'-diphosphate pyrophosphatase</fullName>
    </submittedName>
</protein>
<accession>A0A1I2K8I3</accession>
<keyword evidence="3" id="KW-1185">Reference proteome</keyword>
<dbReference type="RefSeq" id="WP_093921031.1">
    <property type="nucleotide sequence ID" value="NZ_FONW01000011.1"/>
</dbReference>
<dbReference type="PANTHER" id="PTHR30005:SF0">
    <property type="entry name" value="RETROGRADE REGULATION PROTEIN 2"/>
    <property type="match status" value="1"/>
</dbReference>
<evidence type="ECO:0000259" key="1">
    <source>
        <dbReference type="Pfam" id="PF02541"/>
    </source>
</evidence>
<dbReference type="InterPro" id="IPR003695">
    <property type="entry name" value="Ppx_GppA_N"/>
</dbReference>
<dbReference type="EMBL" id="FONW01000011">
    <property type="protein sequence ID" value="SFF62500.1"/>
    <property type="molecule type" value="Genomic_DNA"/>
</dbReference>
<dbReference type="PANTHER" id="PTHR30005">
    <property type="entry name" value="EXOPOLYPHOSPHATASE"/>
    <property type="match status" value="1"/>
</dbReference>
<dbReference type="Gene3D" id="3.30.420.150">
    <property type="entry name" value="Exopolyphosphatase. Domain 2"/>
    <property type="match status" value="1"/>
</dbReference>
<dbReference type="GO" id="GO:0016462">
    <property type="term" value="F:pyrophosphatase activity"/>
    <property type="evidence" value="ECO:0007669"/>
    <property type="project" value="TreeGrafter"/>
</dbReference>
<dbReference type="SUPFAM" id="SSF53067">
    <property type="entry name" value="Actin-like ATPase domain"/>
    <property type="match status" value="2"/>
</dbReference>
<evidence type="ECO:0000313" key="2">
    <source>
        <dbReference type="EMBL" id="SFF62500.1"/>
    </source>
</evidence>
<name>A0A1I2K8I3_9BACT</name>
<dbReference type="InterPro" id="IPR043129">
    <property type="entry name" value="ATPase_NBD"/>
</dbReference>
<sequence>MKLAVIDLGTNTCNLLIAQIQERDFQVLQQSKLGVKLGKGGINKRHLTPEAFNRAKEALLSHQQTIKPFQVDQVIAIATSAVRDAANQLEFETFLLQETGIQLQTISGEKEAQLIFKGVQLAMQAIPDEALILDIGGGSNEFIEIRNGQMNWKSSFPLGMARIIDQFSLSDPITKEELAIIEKHFEEGLAPLWSQLQNLPVPVLVGCSGAFDTLADLLDGTAPGSKARQLQDIPLADFDRISAQIIHSTKQEREGMTGMEPLRVEMIVPAFILMRLVVSRLKIQQLKQTDFALREGVLFQAIYD</sequence>
<reference evidence="2 3" key="1">
    <citation type="submission" date="2016-10" db="EMBL/GenBank/DDBJ databases">
        <authorList>
            <person name="de Groot N.N."/>
        </authorList>
    </citation>
    <scope>NUCLEOTIDE SEQUENCE [LARGE SCALE GENOMIC DNA]</scope>
    <source>
        <strain evidence="2 3">CGMCC 1.9156</strain>
    </source>
</reference>
<dbReference type="AlphaFoldDB" id="A0A1I2K8I3"/>
<dbReference type="Gene3D" id="3.30.420.40">
    <property type="match status" value="1"/>
</dbReference>
<evidence type="ECO:0000313" key="3">
    <source>
        <dbReference type="Proteomes" id="UP000198964"/>
    </source>
</evidence>
<dbReference type="STRING" id="655355.SAMN05216283_11119"/>
<gene>
    <name evidence="2" type="ORF">SAMN05216283_11119</name>
</gene>
<organism evidence="2 3">
    <name type="scientific">Sunxiuqinia elliptica</name>
    <dbReference type="NCBI Taxonomy" id="655355"/>
    <lineage>
        <taxon>Bacteria</taxon>
        <taxon>Pseudomonadati</taxon>
        <taxon>Bacteroidota</taxon>
        <taxon>Bacteroidia</taxon>
        <taxon>Marinilabiliales</taxon>
        <taxon>Prolixibacteraceae</taxon>
        <taxon>Sunxiuqinia</taxon>
    </lineage>
</organism>
<dbReference type="Pfam" id="PF02541">
    <property type="entry name" value="Ppx-GppA"/>
    <property type="match status" value="1"/>
</dbReference>
<dbReference type="InterPro" id="IPR050273">
    <property type="entry name" value="GppA/Ppx_hydrolase"/>
</dbReference>